<accession>J9PUP0</accession>
<dbReference type="EMBL" id="JN654439">
    <property type="protein sequence ID" value="AEZ50214.1"/>
    <property type="molecule type" value="Genomic_DNA"/>
</dbReference>
<organism evidence="1 2">
    <name type="scientific">Bacillus phage BPS13</name>
    <dbReference type="NCBI Taxonomy" id="1136731"/>
    <lineage>
        <taxon>Viruses</taxon>
        <taxon>Duplodnaviria</taxon>
        <taxon>Heunggongvirae</taxon>
        <taxon>Uroviricota</taxon>
        <taxon>Caudoviricetes</taxon>
        <taxon>Herelleviridae</taxon>
        <taxon>Bastillevirinae</taxon>
        <taxon>Wphvirus</taxon>
        <taxon>Wphvirus BPS13</taxon>
    </lineage>
</organism>
<evidence type="ECO:0000313" key="1">
    <source>
        <dbReference type="EMBL" id="AEZ50214.1"/>
    </source>
</evidence>
<name>J9PUP0_9CAUD</name>
<proteinExistence type="predicted"/>
<dbReference type="KEGG" id="vg:13827998"/>
<evidence type="ECO:0000313" key="2">
    <source>
        <dbReference type="Proteomes" id="UP000006287"/>
    </source>
</evidence>
<reference evidence="1 2" key="1">
    <citation type="journal article" date="2012" name="FEMS Microbiol. Lett.">
        <title>Characterization of an endolysin, LysBPS13, from a Bacillus cereus bacteriophage.</title>
        <authorList>
            <person name="Park J."/>
            <person name="Yun J."/>
            <person name="Lim J.A."/>
            <person name="Kang D.H."/>
            <person name="Ryu S."/>
        </authorList>
    </citation>
    <scope>NUCLEOTIDE SEQUENCE [LARGE SCALE GENOMIC DNA]</scope>
</reference>
<dbReference type="Proteomes" id="UP000006287">
    <property type="component" value="Segment"/>
</dbReference>
<dbReference type="GeneID" id="13827998"/>
<keyword evidence="2" id="KW-1185">Reference proteome</keyword>
<dbReference type="RefSeq" id="YP_006907594.1">
    <property type="nucleotide sequence ID" value="NC_018857.1"/>
</dbReference>
<sequence length="67" mass="7831">MVDMMRNKIKIVDKNGLVGYYFFEQLMSAGTLYQGGLISITKEPYVIEQLEVNHMHDITLRVRRLGR</sequence>
<gene>
    <name evidence="1" type="ORF">BPS13_0035</name>
</gene>
<protein>
    <submittedName>
        <fullName evidence="1">Uncharacterized protein</fullName>
    </submittedName>
</protein>